<dbReference type="Pfam" id="PF00569">
    <property type="entry name" value="ZZ"/>
    <property type="match status" value="2"/>
</dbReference>
<evidence type="ECO:0000256" key="5">
    <source>
        <dbReference type="SAM" id="MobiDB-lite"/>
    </source>
</evidence>
<dbReference type="SUPFAM" id="SSF57850">
    <property type="entry name" value="RING/U-box"/>
    <property type="match status" value="4"/>
</dbReference>
<evidence type="ECO:0000313" key="8">
    <source>
        <dbReference type="EMBL" id="KAF7370358.1"/>
    </source>
</evidence>
<feature type="region of interest" description="Disordered" evidence="5">
    <location>
        <begin position="185"/>
        <end position="239"/>
    </location>
</feature>
<protein>
    <submittedName>
        <fullName evidence="8">Uncharacterized protein</fullName>
    </submittedName>
</protein>
<dbReference type="Proteomes" id="UP000623467">
    <property type="component" value="Unassembled WGS sequence"/>
</dbReference>
<dbReference type="Pfam" id="PF00564">
    <property type="entry name" value="PB1"/>
    <property type="match status" value="1"/>
</dbReference>
<dbReference type="AlphaFoldDB" id="A0A8H6Z190"/>
<dbReference type="InterPro" id="IPR043145">
    <property type="entry name" value="Znf_ZZ_sf"/>
</dbReference>
<gene>
    <name evidence="8" type="ORF">MSAN_00667200</name>
</gene>
<dbReference type="PROSITE" id="PS50135">
    <property type="entry name" value="ZF_ZZ_2"/>
    <property type="match status" value="2"/>
</dbReference>
<dbReference type="GO" id="GO:0044753">
    <property type="term" value="C:amphisome"/>
    <property type="evidence" value="ECO:0007669"/>
    <property type="project" value="TreeGrafter"/>
</dbReference>
<dbReference type="CDD" id="cd02340">
    <property type="entry name" value="ZZ_NBR1_like"/>
    <property type="match status" value="2"/>
</dbReference>
<dbReference type="GO" id="GO:0016235">
    <property type="term" value="C:aggresome"/>
    <property type="evidence" value="ECO:0007669"/>
    <property type="project" value="TreeGrafter"/>
</dbReference>
<dbReference type="SUPFAM" id="SSF54277">
    <property type="entry name" value="CAD &amp; PB1 domains"/>
    <property type="match status" value="1"/>
</dbReference>
<dbReference type="InterPro" id="IPR053793">
    <property type="entry name" value="PB1-like"/>
</dbReference>
<feature type="compositionally biased region" description="Low complexity" evidence="5">
    <location>
        <begin position="368"/>
        <end position="391"/>
    </location>
</feature>
<keyword evidence="1" id="KW-0479">Metal-binding</keyword>
<dbReference type="InterPro" id="IPR000433">
    <property type="entry name" value="Znf_ZZ"/>
</dbReference>
<dbReference type="PANTHER" id="PTHR15090">
    <property type="entry name" value="SEQUESTOSOME 1-RELATED"/>
    <property type="match status" value="1"/>
</dbReference>
<dbReference type="GO" id="GO:0070530">
    <property type="term" value="F:K63-linked polyubiquitin modification-dependent protein binding"/>
    <property type="evidence" value="ECO:0007669"/>
    <property type="project" value="TreeGrafter"/>
</dbReference>
<comment type="caution">
    <text evidence="8">The sequence shown here is derived from an EMBL/GenBank/DDBJ whole genome shotgun (WGS) entry which is preliminary data.</text>
</comment>
<organism evidence="8 9">
    <name type="scientific">Mycena sanguinolenta</name>
    <dbReference type="NCBI Taxonomy" id="230812"/>
    <lineage>
        <taxon>Eukaryota</taxon>
        <taxon>Fungi</taxon>
        <taxon>Dikarya</taxon>
        <taxon>Basidiomycota</taxon>
        <taxon>Agaricomycotina</taxon>
        <taxon>Agaricomycetes</taxon>
        <taxon>Agaricomycetidae</taxon>
        <taxon>Agaricales</taxon>
        <taxon>Marasmiineae</taxon>
        <taxon>Mycenaceae</taxon>
        <taxon>Mycena</taxon>
    </lineage>
</organism>
<proteinExistence type="predicted"/>
<feature type="compositionally biased region" description="Basic and acidic residues" evidence="5">
    <location>
        <begin position="350"/>
        <end position="362"/>
    </location>
</feature>
<keyword evidence="3" id="KW-0862">Zinc</keyword>
<feature type="region of interest" description="Disordered" evidence="5">
    <location>
        <begin position="466"/>
        <end position="539"/>
    </location>
</feature>
<feature type="compositionally biased region" description="Polar residues" evidence="5">
    <location>
        <begin position="467"/>
        <end position="479"/>
    </location>
</feature>
<dbReference type="EMBL" id="JACAZH010000004">
    <property type="protein sequence ID" value="KAF7370358.1"/>
    <property type="molecule type" value="Genomic_DNA"/>
</dbReference>
<dbReference type="Gene3D" id="3.30.60.90">
    <property type="match status" value="4"/>
</dbReference>
<dbReference type="GO" id="GO:0035973">
    <property type="term" value="P:aggrephagy"/>
    <property type="evidence" value="ECO:0007669"/>
    <property type="project" value="TreeGrafter"/>
</dbReference>
<reference evidence="8" key="1">
    <citation type="submission" date="2020-05" db="EMBL/GenBank/DDBJ databases">
        <title>Mycena genomes resolve the evolution of fungal bioluminescence.</title>
        <authorList>
            <person name="Tsai I.J."/>
        </authorList>
    </citation>
    <scope>NUCLEOTIDE SEQUENCE</scope>
    <source>
        <strain evidence="8">160909Yilan</strain>
    </source>
</reference>
<feature type="domain" description="ZZ-type" evidence="6">
    <location>
        <begin position="742"/>
        <end position="803"/>
    </location>
</feature>
<name>A0A8H6Z190_9AGAR</name>
<feature type="domain" description="PB1" evidence="7">
    <location>
        <begin position="32"/>
        <end position="124"/>
    </location>
</feature>
<evidence type="ECO:0000256" key="1">
    <source>
        <dbReference type="ARBA" id="ARBA00022723"/>
    </source>
</evidence>
<evidence type="ECO:0000256" key="2">
    <source>
        <dbReference type="ARBA" id="ARBA00022771"/>
    </source>
</evidence>
<dbReference type="SMART" id="SM00291">
    <property type="entry name" value="ZnF_ZZ"/>
    <property type="match status" value="4"/>
</dbReference>
<dbReference type="InterPro" id="IPR000270">
    <property type="entry name" value="PB1_dom"/>
</dbReference>
<keyword evidence="2 4" id="KW-0863">Zinc-finger</keyword>
<dbReference type="PANTHER" id="PTHR15090:SF0">
    <property type="entry name" value="SEQUESTOSOME-1"/>
    <property type="match status" value="1"/>
</dbReference>
<keyword evidence="9" id="KW-1185">Reference proteome</keyword>
<sequence>MGPAHSLTAAYTQLYADCFAQLRSWTNARIASSWSSVLSTGRIRGITFDSARNCSYDILRHRVEQAFSLYATSYAISYKDDDGEVTDITTDADLTEAIAYFQAGADDPPLSSAASILSGRSFGRSKITLRVSIFVDYDGPSLSDTSSLASLEEYKNRNGSQQSFSFGAPSIGRDDDEVTISSRDAISRADPSVHDGSSQASGQSWDMLSHSSGNQAGPSTTLRFQSNASDPFADQPSEPATLAGHIEATTGVFERLKFDESIPDDSSSVQHDGLGDNDRGAAWLRDQNARAIRSMIGIAAPSVSSGVTSIPEEEELGGALALEQDTRGKYYYTYTSSSASHSRDSYMSSHARDSGYYDDRPQPKPRPSSRQLNWLAAQQVASSQSAHSQSQTVHKPPPSSVDPFQSEANDYSLEQPYTSDTIPRELLQFLPLSPPDPQTLTDCSECGVLLDSIRYVCTICGEKKPACQSNKGKGRSSGNFLDPAPGPRSNHPYGHLHPHSQHGNGGFPGPNSNSPYGHQHTGSFPAHRHHGLPWARGSTESLTGSMRHFKPLPRLPVLAPSTSTSAFSSQATLIVPSDLRDDPGYELCSGCLEHAGVTHAIEVGLAPGSASPSVSPSSPADAQRALEWRRLAPKEGADPPCILREGLEPSRMGGRWWPLAQDENEVNQCSTCEAITDHHRYKCASCKKFNLCRACYSQVHDLHPSHAFLAVPDMPVISSTDSDFFESVPPDLGPEGEKSLTHPGVRCAHCMLDIVGARFHCAICDSVDICANCESAGLPGNLDSADGGHTSSHILIKIPYPLGDRRGRDAASVGHQMQKPSKAGSVISSYARTVIGSGPRLPPDEDHHIFCHGCGNNIVGTRYQCANCPSQPQGFSLCEKCEEHSYTIHDPSHIFFKLQRPVQRPLISPYAFLPRLYKSPAGPPPGMDPRTYLATVEHSAAVCDRCMSGIQGVWFRCAYCGVDFCDACEAVDTHNDSHCFIVFKSPVDMPAFKAFAPIENPPPVIPYPVYR</sequence>
<dbReference type="GO" id="GO:0000423">
    <property type="term" value="P:mitophagy"/>
    <property type="evidence" value="ECO:0007669"/>
    <property type="project" value="TreeGrafter"/>
</dbReference>
<evidence type="ECO:0000313" key="9">
    <source>
        <dbReference type="Proteomes" id="UP000623467"/>
    </source>
</evidence>
<evidence type="ECO:0000259" key="7">
    <source>
        <dbReference type="PROSITE" id="PS51745"/>
    </source>
</evidence>
<feature type="compositionally biased region" description="Polar residues" evidence="5">
    <location>
        <begin position="195"/>
        <end position="229"/>
    </location>
</feature>
<dbReference type="GO" id="GO:0005080">
    <property type="term" value="F:protein kinase C binding"/>
    <property type="evidence" value="ECO:0007669"/>
    <property type="project" value="TreeGrafter"/>
</dbReference>
<feature type="domain" description="ZZ-type" evidence="6">
    <location>
        <begin position="846"/>
        <end position="903"/>
    </location>
</feature>
<feature type="compositionally biased region" description="Low complexity" evidence="5">
    <location>
        <begin position="339"/>
        <end position="349"/>
    </location>
</feature>
<accession>A0A8H6Z190</accession>
<feature type="region of interest" description="Disordered" evidence="5">
    <location>
        <begin position="339"/>
        <end position="406"/>
    </location>
</feature>
<dbReference type="OrthoDB" id="661148at2759"/>
<evidence type="ECO:0000259" key="6">
    <source>
        <dbReference type="PROSITE" id="PS50135"/>
    </source>
</evidence>
<evidence type="ECO:0000256" key="4">
    <source>
        <dbReference type="PROSITE-ProRule" id="PRU00228"/>
    </source>
</evidence>
<dbReference type="PROSITE" id="PS51745">
    <property type="entry name" value="PB1"/>
    <property type="match status" value="1"/>
</dbReference>
<evidence type="ECO:0000256" key="3">
    <source>
        <dbReference type="ARBA" id="ARBA00022833"/>
    </source>
</evidence>
<dbReference type="GO" id="GO:0007032">
    <property type="term" value="P:endosome organization"/>
    <property type="evidence" value="ECO:0007669"/>
    <property type="project" value="TreeGrafter"/>
</dbReference>
<dbReference type="Gene3D" id="3.10.20.90">
    <property type="entry name" value="Phosphatidylinositol 3-kinase Catalytic Subunit, Chain A, domain 1"/>
    <property type="match status" value="1"/>
</dbReference>
<dbReference type="GO" id="GO:0008270">
    <property type="term" value="F:zinc ion binding"/>
    <property type="evidence" value="ECO:0007669"/>
    <property type="project" value="UniProtKB-KW"/>
</dbReference>
<dbReference type="InterPro" id="IPR052260">
    <property type="entry name" value="Autophagy_Rcpt_SigReg"/>
</dbReference>